<dbReference type="SUPFAM" id="SSF54791">
    <property type="entry name" value="Eukaryotic type KH-domain (KH-domain type I)"/>
    <property type="match status" value="1"/>
</dbReference>
<dbReference type="Pfam" id="PF03725">
    <property type="entry name" value="RNase_PH_C"/>
    <property type="match status" value="1"/>
</dbReference>
<dbReference type="Pfam" id="PF00013">
    <property type="entry name" value="KH_1"/>
    <property type="match status" value="1"/>
</dbReference>
<evidence type="ECO:0000313" key="11">
    <source>
        <dbReference type="Proteomes" id="UP000009061"/>
    </source>
</evidence>
<dbReference type="Gene3D" id="3.30.1370.10">
    <property type="entry name" value="K Homology domain, type 1"/>
    <property type="match status" value="1"/>
</dbReference>
<dbReference type="SMART" id="SM00316">
    <property type="entry name" value="S1"/>
    <property type="match status" value="1"/>
</dbReference>
<dbReference type="FunFam" id="3.30.230.70:FF:000002">
    <property type="entry name" value="Polyribonucleotide nucleotidyltransferase"/>
    <property type="match status" value="1"/>
</dbReference>
<dbReference type="SUPFAM" id="SSF54211">
    <property type="entry name" value="Ribosomal protein S5 domain 2-like"/>
    <property type="match status" value="2"/>
</dbReference>
<name>H6Q595_WIGGL</name>
<dbReference type="SUPFAM" id="SSF46915">
    <property type="entry name" value="Polynucleotide phosphorylase/guanosine pentaphosphate synthase (PNPase/GPSI), domain 3"/>
    <property type="match status" value="1"/>
</dbReference>
<dbReference type="InterPro" id="IPR003029">
    <property type="entry name" value="S1_domain"/>
</dbReference>
<dbReference type="EC" id="2.7.7.8" evidence="8"/>
<accession>H6Q595</accession>
<dbReference type="eggNOG" id="COG1185">
    <property type="taxonomic scope" value="Bacteria"/>
</dbReference>
<dbReference type="CDD" id="cd11363">
    <property type="entry name" value="RNase_PH_PNPase_1"/>
    <property type="match status" value="1"/>
</dbReference>
<dbReference type="GO" id="GO:0004654">
    <property type="term" value="F:polyribonucleotide nucleotidyltransferase activity"/>
    <property type="evidence" value="ECO:0007669"/>
    <property type="project" value="UniProtKB-UniRule"/>
</dbReference>
<dbReference type="PANTHER" id="PTHR11252:SF0">
    <property type="entry name" value="POLYRIBONUCLEOTIDE NUCLEOTIDYLTRANSFERASE 1, MITOCHONDRIAL"/>
    <property type="match status" value="1"/>
</dbReference>
<dbReference type="KEGG" id="wgl:WIGMOR_0564"/>
<dbReference type="InterPro" id="IPR036456">
    <property type="entry name" value="PNPase_PH_RNA-bd_sf"/>
</dbReference>
<gene>
    <name evidence="8 10" type="primary">pnp</name>
    <name evidence="10" type="ORF">WIGMOR_0564</name>
</gene>
<dbReference type="Proteomes" id="UP000009061">
    <property type="component" value="Chromosome"/>
</dbReference>
<dbReference type="NCBIfam" id="TIGR03591">
    <property type="entry name" value="polynuc_phos"/>
    <property type="match status" value="1"/>
</dbReference>
<feature type="domain" description="S1 motif" evidence="9">
    <location>
        <begin position="626"/>
        <end position="694"/>
    </location>
</feature>
<keyword evidence="7 8" id="KW-0694">RNA-binding</keyword>
<evidence type="ECO:0000256" key="1">
    <source>
        <dbReference type="ARBA" id="ARBA00007404"/>
    </source>
</evidence>
<evidence type="ECO:0000313" key="10">
    <source>
        <dbReference type="EMBL" id="AFA41378.1"/>
    </source>
</evidence>
<dbReference type="RefSeq" id="WP_014354317.1">
    <property type="nucleotide sequence ID" value="NC_016893.1"/>
</dbReference>
<organism evidence="10 11">
    <name type="scientific">Wigglesworthia glossinidia endosymbiont of Glossina morsitans morsitans</name>
    <name type="common">Yale colony</name>
    <dbReference type="NCBI Taxonomy" id="1142511"/>
    <lineage>
        <taxon>Bacteria</taxon>
        <taxon>Pseudomonadati</taxon>
        <taxon>Pseudomonadota</taxon>
        <taxon>Gammaproteobacteria</taxon>
        <taxon>Enterobacterales</taxon>
        <taxon>Erwiniaceae</taxon>
        <taxon>Wigglesworthia</taxon>
    </lineage>
</organism>
<dbReference type="OrthoDB" id="9804305at2"/>
<evidence type="ECO:0000256" key="4">
    <source>
        <dbReference type="ARBA" id="ARBA00022695"/>
    </source>
</evidence>
<comment type="cofactor">
    <cofactor evidence="8">
        <name>Mg(2+)</name>
        <dbReference type="ChEBI" id="CHEBI:18420"/>
    </cofactor>
</comment>
<evidence type="ECO:0000256" key="7">
    <source>
        <dbReference type="ARBA" id="ARBA00022884"/>
    </source>
</evidence>
<keyword evidence="3 8" id="KW-0808">Transferase</keyword>
<dbReference type="InterPro" id="IPR027408">
    <property type="entry name" value="PNPase/RNase_PH_dom_sf"/>
</dbReference>
<proteinExistence type="inferred from homology"/>
<feature type="binding site" evidence="8">
    <location>
        <position position="496"/>
    </location>
    <ligand>
        <name>Mg(2+)</name>
        <dbReference type="ChEBI" id="CHEBI:18420"/>
    </ligand>
</feature>
<dbReference type="FunFam" id="3.30.230.70:FF:000001">
    <property type="entry name" value="Polyribonucleotide nucleotidyltransferase"/>
    <property type="match status" value="1"/>
</dbReference>
<dbReference type="GO" id="GO:0000287">
    <property type="term" value="F:magnesium ion binding"/>
    <property type="evidence" value="ECO:0007669"/>
    <property type="project" value="UniProtKB-UniRule"/>
</dbReference>
<evidence type="ECO:0000256" key="2">
    <source>
        <dbReference type="ARBA" id="ARBA00022490"/>
    </source>
</evidence>
<dbReference type="Gene3D" id="3.30.230.70">
    <property type="entry name" value="GHMP Kinase, N-terminal domain"/>
    <property type="match status" value="2"/>
</dbReference>
<dbReference type="InterPro" id="IPR015848">
    <property type="entry name" value="PNPase_PH_RNA-bd_bac/org-type"/>
</dbReference>
<dbReference type="InterPro" id="IPR004088">
    <property type="entry name" value="KH_dom_type_1"/>
</dbReference>
<dbReference type="GO" id="GO:0005829">
    <property type="term" value="C:cytosol"/>
    <property type="evidence" value="ECO:0007669"/>
    <property type="project" value="UniProtKB-ARBA"/>
</dbReference>
<dbReference type="FunFam" id="3.30.1370.10:FF:000001">
    <property type="entry name" value="Polyribonucleotide nucleotidyltransferase"/>
    <property type="match status" value="1"/>
</dbReference>
<dbReference type="InterPro" id="IPR036345">
    <property type="entry name" value="ExoRNase_PH_dom2_sf"/>
</dbReference>
<dbReference type="PROSITE" id="PS50126">
    <property type="entry name" value="S1"/>
    <property type="match status" value="1"/>
</dbReference>
<dbReference type="HAMAP" id="MF_01595">
    <property type="entry name" value="PNPase"/>
    <property type="match status" value="1"/>
</dbReference>
<sequence length="695" mass="77849">MLNSVIQKFQYGKHIITIETGTIARQATSAVIINMDDTTVLISVVSDTKERMSGTQQNFFPLKINYQERAYAAGRFPGGFFRREGRPNENEILVSRLIDRPIRPLFPKNFFHDVQIIATVLSVNPEINPDIASMIGVSAALSLSGLPFKGPLGAARIGYINEEYILNPTTTELMNSKLNMVISGTSNAILMVESESKILTEDQILQAMLYGHKKQQIIIKNINELVKKVSCSKCEWDKLKNIDLELQEYISNNFRKELKEAYLISEKKKRSEKIADIKNKIFNNLIENNNNANIEQVEFVIKNIEREIVRNRILSGKPRIDGRKNNVIRDLNIQIGILKRTHGSAIFTRGETQSLSIVTLGTERDAQNIDELIGDRTDRFLFHYNFPPYCVGEIGIIGSPKRREIGHGKLAKRSLMAVMPNSSAFPYTVRIVSEITESNGSSSMASVCAASLALMDAGVPIKSSIAGIAMGLIKEKNEFVILSDILGDEDFLGDMDFKVAGNTEGITALQMDIKIEEITSEILKEALYRAREARIHILHAMNKCIKEPKNEISVFAPRIYKININPEKIKNVIGKGGSVIRMLTEKTQSAIEIEDDGTVKVISNNAENAQKALKEIQNITDETKIHQTYLAKITRIVNFGAFASLSNGKEGLIHISQISHHKINDISKHLKLGQKVSVKVVEIDRYGRIRLTMKI</sequence>
<feature type="binding site" evidence="8">
    <location>
        <position position="490"/>
    </location>
    <ligand>
        <name>Mg(2+)</name>
        <dbReference type="ChEBI" id="CHEBI:18420"/>
    </ligand>
</feature>
<dbReference type="Pfam" id="PF00575">
    <property type="entry name" value="S1"/>
    <property type="match status" value="1"/>
</dbReference>
<comment type="subcellular location">
    <subcellularLocation>
        <location evidence="8">Cytoplasm</location>
    </subcellularLocation>
</comment>
<comment type="similarity">
    <text evidence="1 8">Belongs to the polyribonucleotide nucleotidyltransferase family.</text>
</comment>
<evidence type="ECO:0000256" key="6">
    <source>
        <dbReference type="ARBA" id="ARBA00022842"/>
    </source>
</evidence>
<dbReference type="GO" id="GO:0000175">
    <property type="term" value="F:3'-5'-RNA exonuclease activity"/>
    <property type="evidence" value="ECO:0007669"/>
    <property type="project" value="TreeGrafter"/>
</dbReference>
<dbReference type="HOGENOM" id="CLU_004217_2_2_6"/>
<dbReference type="GO" id="GO:0006402">
    <property type="term" value="P:mRNA catabolic process"/>
    <property type="evidence" value="ECO:0007669"/>
    <property type="project" value="UniProtKB-UniRule"/>
</dbReference>
<dbReference type="CDD" id="cd11364">
    <property type="entry name" value="RNase_PH_PNPase_2"/>
    <property type="match status" value="1"/>
</dbReference>
<dbReference type="GO" id="GO:0003723">
    <property type="term" value="F:RNA binding"/>
    <property type="evidence" value="ECO:0007669"/>
    <property type="project" value="UniProtKB-UniRule"/>
</dbReference>
<dbReference type="PIRSF" id="PIRSF005499">
    <property type="entry name" value="PNPase"/>
    <property type="match status" value="1"/>
</dbReference>
<keyword evidence="4 8" id="KW-0548">Nucleotidyltransferase</keyword>
<keyword evidence="11" id="KW-1185">Reference proteome</keyword>
<reference evidence="10 11" key="1">
    <citation type="journal article" date="2012" name="MBio">
        <title>Insight into the transmission biology and species-specific functional capabilities of tsetse (Diptera: glossinidae) obligate symbiont wigglesworthia.</title>
        <authorList>
            <person name="Rio R.V."/>
            <person name="Symula R.E."/>
            <person name="Wang J."/>
            <person name="Lohs C."/>
            <person name="Wu Y.N."/>
            <person name="Snyder A.K."/>
            <person name="Bjornson R.D."/>
            <person name="Oshima K."/>
            <person name="Biehl B.S."/>
            <person name="Perna N.T."/>
            <person name="Hattori M."/>
            <person name="Aksoy S."/>
        </authorList>
    </citation>
    <scope>NUCLEOTIDE SEQUENCE [LARGE SCALE GENOMIC DNA]</scope>
    <source>
        <strain evidence="10">WGM</strain>
    </source>
</reference>
<dbReference type="Gene3D" id="2.40.50.140">
    <property type="entry name" value="Nucleic acid-binding proteins"/>
    <property type="match status" value="1"/>
</dbReference>
<dbReference type="NCBIfam" id="NF008805">
    <property type="entry name" value="PRK11824.1"/>
    <property type="match status" value="1"/>
</dbReference>
<dbReference type="InterPro" id="IPR004087">
    <property type="entry name" value="KH_dom"/>
</dbReference>
<dbReference type="SUPFAM" id="SSF50249">
    <property type="entry name" value="Nucleic acid-binding proteins"/>
    <property type="match status" value="1"/>
</dbReference>
<evidence type="ECO:0000256" key="8">
    <source>
        <dbReference type="HAMAP-Rule" id="MF_01595"/>
    </source>
</evidence>
<dbReference type="STRING" id="1142511.WIGMOR_0564"/>
<dbReference type="InterPro" id="IPR020568">
    <property type="entry name" value="Ribosomal_Su5_D2-typ_SF"/>
</dbReference>
<dbReference type="CDD" id="cd02393">
    <property type="entry name" value="KH-I_PNPase"/>
    <property type="match status" value="1"/>
</dbReference>
<dbReference type="InterPro" id="IPR015847">
    <property type="entry name" value="ExoRNase_PH_dom2"/>
</dbReference>
<keyword evidence="6 8" id="KW-0460">Magnesium</keyword>
<dbReference type="InterPro" id="IPR001247">
    <property type="entry name" value="ExoRNase_PH_dom1"/>
</dbReference>
<dbReference type="SMART" id="SM00322">
    <property type="entry name" value="KH"/>
    <property type="match status" value="1"/>
</dbReference>
<evidence type="ECO:0000256" key="3">
    <source>
        <dbReference type="ARBA" id="ARBA00022679"/>
    </source>
</evidence>
<dbReference type="PANTHER" id="PTHR11252">
    <property type="entry name" value="POLYRIBONUCLEOTIDE NUCLEOTIDYLTRANSFERASE"/>
    <property type="match status" value="1"/>
</dbReference>
<dbReference type="PROSITE" id="PS50084">
    <property type="entry name" value="KH_TYPE_1"/>
    <property type="match status" value="1"/>
</dbReference>
<dbReference type="Pfam" id="PF01138">
    <property type="entry name" value="RNase_PH"/>
    <property type="match status" value="2"/>
</dbReference>
<keyword evidence="2 8" id="KW-0963">Cytoplasm</keyword>
<comment type="subunit">
    <text evidence="8">Component of the RNA degradosome, which is a multiprotein complex involved in RNA processing and mRNA degradation.</text>
</comment>
<comment type="catalytic activity">
    <reaction evidence="8">
        <text>RNA(n+1) + phosphate = RNA(n) + a ribonucleoside 5'-diphosphate</text>
        <dbReference type="Rhea" id="RHEA:22096"/>
        <dbReference type="Rhea" id="RHEA-COMP:14527"/>
        <dbReference type="Rhea" id="RHEA-COMP:17342"/>
        <dbReference type="ChEBI" id="CHEBI:43474"/>
        <dbReference type="ChEBI" id="CHEBI:57930"/>
        <dbReference type="ChEBI" id="CHEBI:140395"/>
        <dbReference type="EC" id="2.7.7.8"/>
    </reaction>
</comment>
<dbReference type="AlphaFoldDB" id="H6Q595"/>
<comment type="function">
    <text evidence="8">Involved in mRNA degradation. Catalyzes the phosphorolysis of single-stranded polyribonucleotides processively in the 3'- to 5'-direction.</text>
</comment>
<dbReference type="Pfam" id="PF03726">
    <property type="entry name" value="PNPase"/>
    <property type="match status" value="1"/>
</dbReference>
<dbReference type="GO" id="GO:0006396">
    <property type="term" value="P:RNA processing"/>
    <property type="evidence" value="ECO:0007669"/>
    <property type="project" value="InterPro"/>
</dbReference>
<dbReference type="InterPro" id="IPR012162">
    <property type="entry name" value="PNPase"/>
</dbReference>
<evidence type="ECO:0000259" key="9">
    <source>
        <dbReference type="PROSITE" id="PS50126"/>
    </source>
</evidence>
<dbReference type="InterPro" id="IPR012340">
    <property type="entry name" value="NA-bd_OB-fold"/>
</dbReference>
<keyword evidence="5 8" id="KW-0479">Metal-binding</keyword>
<dbReference type="InterPro" id="IPR036612">
    <property type="entry name" value="KH_dom_type_1_sf"/>
</dbReference>
<evidence type="ECO:0000256" key="5">
    <source>
        <dbReference type="ARBA" id="ARBA00022723"/>
    </source>
</evidence>
<protein>
    <recommendedName>
        <fullName evidence="8">Polyribonucleotide nucleotidyltransferase</fullName>
        <ecNumber evidence="8">2.7.7.8</ecNumber>
    </recommendedName>
    <alternativeName>
        <fullName evidence="8">Polynucleotide phosphorylase</fullName>
        <shortName evidence="8">PNPase</shortName>
    </alternativeName>
</protein>
<dbReference type="SUPFAM" id="SSF55666">
    <property type="entry name" value="Ribonuclease PH domain 2-like"/>
    <property type="match status" value="2"/>
</dbReference>
<dbReference type="EMBL" id="CP003315">
    <property type="protein sequence ID" value="AFA41378.1"/>
    <property type="molecule type" value="Genomic_DNA"/>
</dbReference>